<dbReference type="Gene3D" id="3.30.1520.10">
    <property type="entry name" value="Phox-like domain"/>
    <property type="match status" value="1"/>
</dbReference>
<feature type="compositionally biased region" description="Acidic residues" evidence="9">
    <location>
        <begin position="150"/>
        <end position="186"/>
    </location>
</feature>
<feature type="region of interest" description="Disordered" evidence="9">
    <location>
        <begin position="993"/>
        <end position="1077"/>
    </location>
</feature>
<feature type="compositionally biased region" description="Polar residues" evidence="9">
    <location>
        <begin position="339"/>
        <end position="350"/>
    </location>
</feature>
<feature type="region of interest" description="Disordered" evidence="9">
    <location>
        <begin position="457"/>
        <end position="476"/>
    </location>
</feature>
<keyword evidence="4" id="KW-0967">Endosome</keyword>
<sequence>MDDHSSTVQPDDDDDICPVCESECTCHNRTNPALSKTVLASYTLPSVSATSSQYPLQTRPQSQNLHPLKIKFTVPPNLKFRKNSAVVVSSAKAALGGTSCVRPPKKKKIRLSQASSSTPSPSLPAPNDREDHNFGNRWEIKPRKNSVGPEDIDIDTDSEETSGDEYGADDEDDGDDDSDGEPEADPEGGGPGETEDEPELNGHGKIGVSFGGVSTGWSEDEESSFDADLFFANLDDSSDSCSSPRPPHNDAFVSEANSDVDSVFSFSADEQDALLLMDVGHSIQVRRGSNEFEVGVDLGGLSFGWDGQLLPPPLNTFSSFDVEVFGSSTETDVDMTASDADSSTEDQLSRISDADGMALEETDGETTEDELVDSDGLPNPRAMMLFRWPPAVSAINPLSTMSPVSTSPPRFPPNTSQTMRIALATISAQRGSPPTPADILAGKISMDDLDEIEITSDRHVDASRSDSGLYRQPQGAPVMGQFATGIFHPTEKHAVIDGKGGAAPSPFPRSRILHSKKRLTIAHNAASIRNPIRDTERYEPPSSRDTATHPVYARVPSSDEAGTSSFQPPTSEEPSSADAIDLDDVLDASFLSSDPMALESDVPSDQYWLAPRTSVGSLHHRSLDRWDRIPVATFRRTRETMADSTPVSDGGLGSRYNMGTLVNNDMLGTLKATGDKKSKTARKYARANSSTNMLVISPVLFPVREEDLTPTSGPSSIYNPFLPDPQTHQKKTRKEKRKEKGAQAYHRYSEFESLRSNLVKLYPTLIIPPIPSKQTIGDYAVKQAKAKEDAAMIARRKRMLQTFLNRIGRHPILSNEHIFHRFLDGEVSWTEVLHSPPISLLPKNILKAPSHNPTDTTTAIAYAALPSPSATQHLRRPDQRFLDSEIFTNKFAAHLSGPMEKVTRRSMKRWSDYAQDHAELGAVLNGFSLNESVPLSTAIERTGQAVDATYMSTTRLLQELEQNWAEPLNEYSQFASIIRKLLAYRHQKHVQYEMTQESLDSKREQLGELEKSEREARRLEEALGRGRGESLGGSQINENTPRPSEEGESEEPERLTEEQSAYLPPHPGPNPVRRRAPGMGLLSALSYTLHGMMDVDPETARRNSISKTRETISQLEDALHLSAQDLKYSSSTIQADLDRFQRQKVADLREMAITMARSHRDWCKKNLEAWEEAKKDIAKIPNHPNRLPGDAEHSSPAVNGRRDSSATVNGR</sequence>
<evidence type="ECO:0000256" key="5">
    <source>
        <dbReference type="ARBA" id="ARBA00022927"/>
    </source>
</evidence>
<keyword evidence="8" id="KW-0472">Membrane</keyword>
<dbReference type="GO" id="GO:0010008">
    <property type="term" value="C:endosome membrane"/>
    <property type="evidence" value="ECO:0007669"/>
    <property type="project" value="UniProtKB-SubCell"/>
</dbReference>
<evidence type="ECO:0000256" key="8">
    <source>
        <dbReference type="ARBA" id="ARBA00023136"/>
    </source>
</evidence>
<dbReference type="InterPro" id="IPR051079">
    <property type="entry name" value="Sorting_Nexin_Autophagy"/>
</dbReference>
<accession>A0A4S4KR05</accession>
<dbReference type="EMBL" id="SGPJ01000033">
    <property type="protein sequence ID" value="THH01052.1"/>
    <property type="molecule type" value="Genomic_DNA"/>
</dbReference>
<comment type="subcellular location">
    <subcellularLocation>
        <location evidence="1">Endosome membrane</location>
        <topology evidence="1">Peripheral membrane protein</topology>
    </subcellularLocation>
</comment>
<evidence type="ECO:0000256" key="7">
    <source>
        <dbReference type="ARBA" id="ARBA00023121"/>
    </source>
</evidence>
<evidence type="ECO:0000256" key="9">
    <source>
        <dbReference type="SAM" id="MobiDB-lite"/>
    </source>
</evidence>
<evidence type="ECO:0000256" key="3">
    <source>
        <dbReference type="ARBA" id="ARBA00022448"/>
    </source>
</evidence>
<comment type="caution">
    <text evidence="11">The sequence shown here is derived from an EMBL/GenBank/DDBJ whole genome shotgun (WGS) entry which is preliminary data.</text>
</comment>
<dbReference type="AlphaFoldDB" id="A0A4S4KR05"/>
<evidence type="ECO:0000256" key="4">
    <source>
        <dbReference type="ARBA" id="ARBA00022753"/>
    </source>
</evidence>
<protein>
    <recommendedName>
        <fullName evidence="10">PX domain-containing protein</fullName>
    </recommendedName>
</protein>
<feature type="domain" description="PX" evidence="10">
    <location>
        <begin position="679"/>
        <end position="829"/>
    </location>
</feature>
<feature type="region of interest" description="Disordered" evidence="9">
    <location>
        <begin position="710"/>
        <end position="744"/>
    </location>
</feature>
<dbReference type="PANTHER" id="PTHR46979">
    <property type="entry name" value="SORTING NEXIN-41"/>
    <property type="match status" value="1"/>
</dbReference>
<dbReference type="GO" id="GO:0035091">
    <property type="term" value="F:phosphatidylinositol binding"/>
    <property type="evidence" value="ECO:0007669"/>
    <property type="project" value="InterPro"/>
</dbReference>
<dbReference type="CDD" id="cd06867">
    <property type="entry name" value="PX_SNX41_42"/>
    <property type="match status" value="1"/>
</dbReference>
<dbReference type="InterPro" id="IPR001683">
    <property type="entry name" value="PX_dom"/>
</dbReference>
<organism evidence="11 12">
    <name type="scientific">Hermanssonia centrifuga</name>
    <dbReference type="NCBI Taxonomy" id="98765"/>
    <lineage>
        <taxon>Eukaryota</taxon>
        <taxon>Fungi</taxon>
        <taxon>Dikarya</taxon>
        <taxon>Basidiomycota</taxon>
        <taxon>Agaricomycotina</taxon>
        <taxon>Agaricomycetes</taxon>
        <taxon>Polyporales</taxon>
        <taxon>Meruliaceae</taxon>
        <taxon>Hermanssonia</taxon>
    </lineage>
</organism>
<evidence type="ECO:0000313" key="11">
    <source>
        <dbReference type="EMBL" id="THH01052.1"/>
    </source>
</evidence>
<evidence type="ECO:0000256" key="2">
    <source>
        <dbReference type="ARBA" id="ARBA00010883"/>
    </source>
</evidence>
<dbReference type="InterPro" id="IPR044106">
    <property type="entry name" value="PX_Snx41/Atg20"/>
</dbReference>
<feature type="compositionally biased region" description="Basic and acidic residues" evidence="9">
    <location>
        <begin position="127"/>
        <end position="142"/>
    </location>
</feature>
<dbReference type="GO" id="GO:0042147">
    <property type="term" value="P:retrograde transport, endosome to Golgi"/>
    <property type="evidence" value="ECO:0007669"/>
    <property type="project" value="InterPro"/>
</dbReference>
<dbReference type="InterPro" id="IPR027267">
    <property type="entry name" value="AH/BAR_dom_sf"/>
</dbReference>
<feature type="region of interest" description="Disordered" evidence="9">
    <location>
        <begin position="334"/>
        <end position="355"/>
    </location>
</feature>
<dbReference type="PANTHER" id="PTHR46979:SF2">
    <property type="entry name" value="SORTING NEXIN-41"/>
    <property type="match status" value="1"/>
</dbReference>
<feature type="compositionally biased region" description="Basic residues" evidence="9">
    <location>
        <begin position="728"/>
        <end position="739"/>
    </location>
</feature>
<dbReference type="SMART" id="SM00312">
    <property type="entry name" value="PX"/>
    <property type="match status" value="1"/>
</dbReference>
<dbReference type="Proteomes" id="UP000309038">
    <property type="component" value="Unassembled WGS sequence"/>
</dbReference>
<gene>
    <name evidence="11" type="ORF">EW026_g1553</name>
</gene>
<evidence type="ECO:0000259" key="10">
    <source>
        <dbReference type="PROSITE" id="PS50195"/>
    </source>
</evidence>
<evidence type="ECO:0000313" key="12">
    <source>
        <dbReference type="Proteomes" id="UP000309038"/>
    </source>
</evidence>
<dbReference type="GO" id="GO:0006914">
    <property type="term" value="P:autophagy"/>
    <property type="evidence" value="ECO:0007669"/>
    <property type="project" value="UniProtKB-KW"/>
</dbReference>
<keyword evidence="3" id="KW-0813">Transport</keyword>
<dbReference type="SUPFAM" id="SSF64268">
    <property type="entry name" value="PX domain"/>
    <property type="match status" value="1"/>
</dbReference>
<feature type="region of interest" description="Disordered" evidence="9">
    <location>
        <begin position="1175"/>
        <end position="1211"/>
    </location>
</feature>
<keyword evidence="7" id="KW-0446">Lipid-binding</keyword>
<dbReference type="Gene3D" id="1.20.1270.60">
    <property type="entry name" value="Arfaptin homology (AH) domain/BAR domain"/>
    <property type="match status" value="2"/>
</dbReference>
<dbReference type="Pfam" id="PF00787">
    <property type="entry name" value="PX"/>
    <property type="match status" value="1"/>
</dbReference>
<comment type="similarity">
    <text evidence="2">Belongs to the sorting nexin family.</text>
</comment>
<evidence type="ECO:0000256" key="6">
    <source>
        <dbReference type="ARBA" id="ARBA00023006"/>
    </source>
</evidence>
<feature type="compositionally biased region" description="Low complexity" evidence="9">
    <location>
        <begin position="111"/>
        <end position="120"/>
    </location>
</feature>
<keyword evidence="12" id="KW-1185">Reference proteome</keyword>
<feature type="region of interest" description="Disordered" evidence="9">
    <location>
        <begin position="523"/>
        <end position="577"/>
    </location>
</feature>
<proteinExistence type="inferred from homology"/>
<reference evidence="11 12" key="1">
    <citation type="submission" date="2019-02" db="EMBL/GenBank/DDBJ databases">
        <title>Genome sequencing of the rare red list fungi Phlebia centrifuga.</title>
        <authorList>
            <person name="Buettner E."/>
            <person name="Kellner H."/>
        </authorList>
    </citation>
    <scope>NUCLEOTIDE SEQUENCE [LARGE SCALE GENOMIC DNA]</scope>
    <source>
        <strain evidence="11 12">DSM 108282</strain>
    </source>
</reference>
<dbReference type="PROSITE" id="PS50195">
    <property type="entry name" value="PX"/>
    <property type="match status" value="1"/>
</dbReference>
<evidence type="ECO:0000256" key="1">
    <source>
        <dbReference type="ARBA" id="ARBA00004481"/>
    </source>
</evidence>
<dbReference type="InterPro" id="IPR036871">
    <property type="entry name" value="PX_dom_sf"/>
</dbReference>
<keyword evidence="5" id="KW-0653">Protein transport</keyword>
<feature type="compositionally biased region" description="Polar residues" evidence="9">
    <location>
        <begin position="560"/>
        <end position="574"/>
    </location>
</feature>
<feature type="region of interest" description="Disordered" evidence="9">
    <location>
        <begin position="97"/>
        <end position="221"/>
    </location>
</feature>
<name>A0A4S4KR05_9APHY</name>
<dbReference type="GO" id="GO:0005829">
    <property type="term" value="C:cytosol"/>
    <property type="evidence" value="ECO:0007669"/>
    <property type="project" value="GOC"/>
</dbReference>
<keyword evidence="6" id="KW-0072">Autophagy</keyword>
<dbReference type="GO" id="GO:0015031">
    <property type="term" value="P:protein transport"/>
    <property type="evidence" value="ECO:0007669"/>
    <property type="project" value="UniProtKB-KW"/>
</dbReference>
<dbReference type="CDD" id="cd07629">
    <property type="entry name" value="BAR_Atg20p"/>
    <property type="match status" value="1"/>
</dbReference>
<feature type="compositionally biased region" description="Basic and acidic residues" evidence="9">
    <location>
        <begin position="999"/>
        <end position="1028"/>
    </location>
</feature>